<dbReference type="Gene3D" id="2.40.40.10">
    <property type="entry name" value="RlpA-like domain"/>
    <property type="match status" value="1"/>
</dbReference>
<sequence length="186" mass="19160">MTIRRHIGRLGAAALMLGVAACSTARAPESRLAAAPDRGAPERSAPQGPGLSTPAPRSVATGVASWYGPGFHGNLTANGEIFDQTKLTAAHRTLPLPSLARVTRLDTGESVVVRVNDRGPYAGDRIIDLSRAAAAALGFIEDGVTEVRVEALGPADPHDRAARAQFFDPAEGPPRGQAPLGASAGE</sequence>
<comment type="subcellular location">
    <subcellularLocation>
        <location evidence="3">Cell membrane</location>
        <topology evidence="3">Lipid-anchor</topology>
    </subcellularLocation>
</comment>
<evidence type="ECO:0000256" key="3">
    <source>
        <dbReference type="HAMAP-Rule" id="MF_02071"/>
    </source>
</evidence>
<comment type="similarity">
    <text evidence="3 4">Belongs to the RlpA family.</text>
</comment>
<feature type="chain" id="PRO_5015792197" description="Endolytic peptidoglycan transglycosylase RlpA" evidence="6">
    <location>
        <begin position="28"/>
        <end position="186"/>
    </location>
</feature>
<evidence type="ECO:0000259" key="7">
    <source>
        <dbReference type="Pfam" id="PF03330"/>
    </source>
</evidence>
<dbReference type="PANTHER" id="PTHR34183:SF1">
    <property type="entry name" value="ENDOLYTIC PEPTIDOGLYCAN TRANSGLYCOSYLASE RLPA"/>
    <property type="match status" value="1"/>
</dbReference>
<dbReference type="EMBL" id="QEXV01000003">
    <property type="protein sequence ID" value="PWE17184.1"/>
    <property type="molecule type" value="Genomic_DNA"/>
</dbReference>
<reference evidence="9" key="1">
    <citation type="submission" date="2018-05" db="EMBL/GenBank/DDBJ databases">
        <authorList>
            <person name="Liu B.-T."/>
        </authorList>
    </citation>
    <scope>NUCLEOTIDE SEQUENCE [LARGE SCALE GENOMIC DNA]</scope>
    <source>
        <strain evidence="9">WD6-1</strain>
    </source>
</reference>
<dbReference type="GO" id="GO:0071555">
    <property type="term" value="P:cell wall organization"/>
    <property type="evidence" value="ECO:0007669"/>
    <property type="project" value="UniProtKB-KW"/>
</dbReference>
<dbReference type="InterPro" id="IPR036908">
    <property type="entry name" value="RlpA-like_sf"/>
</dbReference>
<proteinExistence type="inferred from homology"/>
<feature type="signal peptide" evidence="6">
    <location>
        <begin position="1"/>
        <end position="27"/>
    </location>
</feature>
<evidence type="ECO:0000313" key="8">
    <source>
        <dbReference type="EMBL" id="PWE17184.1"/>
    </source>
</evidence>
<name>A0A2U2BT51_9PROT</name>
<keyword evidence="1 3" id="KW-0456">Lyase</keyword>
<dbReference type="PROSITE" id="PS51257">
    <property type="entry name" value="PROKAR_LIPOPROTEIN"/>
    <property type="match status" value="1"/>
</dbReference>
<evidence type="ECO:0000256" key="4">
    <source>
        <dbReference type="RuleBase" id="RU003495"/>
    </source>
</evidence>
<feature type="domain" description="RlpA-like protein double-psi beta-barrel" evidence="7">
    <location>
        <begin position="60"/>
        <end position="149"/>
    </location>
</feature>
<protein>
    <recommendedName>
        <fullName evidence="3">Endolytic peptidoglycan transglycosylase RlpA</fullName>
        <ecNumber evidence="3">4.2.2.-</ecNumber>
    </recommendedName>
</protein>
<dbReference type="PANTHER" id="PTHR34183">
    <property type="entry name" value="ENDOLYTIC PEPTIDOGLYCAN TRANSGLYCOSYLASE RLPA"/>
    <property type="match status" value="1"/>
</dbReference>
<evidence type="ECO:0000256" key="1">
    <source>
        <dbReference type="ARBA" id="ARBA00023239"/>
    </source>
</evidence>
<keyword evidence="3" id="KW-0449">Lipoprotein</keyword>
<evidence type="ECO:0000313" key="9">
    <source>
        <dbReference type="Proteomes" id="UP000245168"/>
    </source>
</evidence>
<evidence type="ECO:0000256" key="6">
    <source>
        <dbReference type="SAM" id="SignalP"/>
    </source>
</evidence>
<organism evidence="8 9">
    <name type="scientific">Marinicauda salina</name>
    <dbReference type="NCBI Taxonomy" id="2135793"/>
    <lineage>
        <taxon>Bacteria</taxon>
        <taxon>Pseudomonadati</taxon>
        <taxon>Pseudomonadota</taxon>
        <taxon>Alphaproteobacteria</taxon>
        <taxon>Maricaulales</taxon>
        <taxon>Maricaulaceae</taxon>
        <taxon>Marinicauda</taxon>
    </lineage>
</organism>
<keyword evidence="6" id="KW-0732">Signal</keyword>
<dbReference type="RefSeq" id="WP_109252415.1">
    <property type="nucleotide sequence ID" value="NZ_QEXV01000003.1"/>
</dbReference>
<comment type="caution">
    <text evidence="8">The sequence shown here is derived from an EMBL/GenBank/DDBJ whole genome shotgun (WGS) entry which is preliminary data.</text>
</comment>
<keyword evidence="9" id="KW-1185">Reference proteome</keyword>
<dbReference type="AlphaFoldDB" id="A0A2U2BT51"/>
<keyword evidence="2 3" id="KW-0961">Cell wall biogenesis/degradation</keyword>
<dbReference type="InterPro" id="IPR034718">
    <property type="entry name" value="RlpA"/>
</dbReference>
<gene>
    <name evidence="3" type="primary">rlpA</name>
    <name evidence="8" type="ORF">DDZ18_05675</name>
</gene>
<dbReference type="CDD" id="cd22268">
    <property type="entry name" value="DPBB_RlpA-like"/>
    <property type="match status" value="1"/>
</dbReference>
<evidence type="ECO:0000256" key="2">
    <source>
        <dbReference type="ARBA" id="ARBA00023316"/>
    </source>
</evidence>
<evidence type="ECO:0000256" key="5">
    <source>
        <dbReference type="SAM" id="MobiDB-lite"/>
    </source>
</evidence>
<dbReference type="Proteomes" id="UP000245168">
    <property type="component" value="Unassembled WGS sequence"/>
</dbReference>
<dbReference type="EC" id="4.2.2.-" evidence="3"/>
<dbReference type="GO" id="GO:0008932">
    <property type="term" value="F:lytic endotransglycosylase activity"/>
    <property type="evidence" value="ECO:0007669"/>
    <property type="project" value="UniProtKB-UniRule"/>
</dbReference>
<dbReference type="OrthoDB" id="9779128at2"/>
<comment type="function">
    <text evidence="3">Lytic transglycosylase with a strong preference for naked glycan strands that lack stem peptides.</text>
</comment>
<dbReference type="GO" id="GO:0000270">
    <property type="term" value="P:peptidoglycan metabolic process"/>
    <property type="evidence" value="ECO:0007669"/>
    <property type="project" value="UniProtKB-UniRule"/>
</dbReference>
<dbReference type="GO" id="GO:0005886">
    <property type="term" value="C:plasma membrane"/>
    <property type="evidence" value="ECO:0007669"/>
    <property type="project" value="UniProtKB-SubCell"/>
</dbReference>
<keyword evidence="3" id="KW-0472">Membrane</keyword>
<dbReference type="HAMAP" id="MF_02071">
    <property type="entry name" value="RlpA"/>
    <property type="match status" value="1"/>
</dbReference>
<dbReference type="SUPFAM" id="SSF50685">
    <property type="entry name" value="Barwin-like endoglucanases"/>
    <property type="match status" value="1"/>
</dbReference>
<feature type="region of interest" description="Disordered" evidence="5">
    <location>
        <begin position="30"/>
        <end position="58"/>
    </location>
</feature>
<dbReference type="NCBIfam" id="TIGR00413">
    <property type="entry name" value="rlpA"/>
    <property type="match status" value="1"/>
</dbReference>
<keyword evidence="3" id="KW-0564">Palmitate</keyword>
<keyword evidence="3" id="KW-1003">Cell membrane</keyword>
<accession>A0A2U2BT51</accession>
<dbReference type="InterPro" id="IPR009009">
    <property type="entry name" value="RlpA-like_DPBB"/>
</dbReference>
<feature type="region of interest" description="Disordered" evidence="5">
    <location>
        <begin position="167"/>
        <end position="186"/>
    </location>
</feature>
<dbReference type="InterPro" id="IPR012997">
    <property type="entry name" value="RplA"/>
</dbReference>
<dbReference type="Pfam" id="PF03330">
    <property type="entry name" value="DPBB_1"/>
    <property type="match status" value="1"/>
</dbReference>